<dbReference type="EMBL" id="JACTNZ010000004">
    <property type="protein sequence ID" value="KAG5551440.1"/>
    <property type="molecule type" value="Genomic_DNA"/>
</dbReference>
<sequence>MLKSIELETNARVKVGDQVAGSDDRVITIYCYVKKIDDMKIGDDFDDGKPPVWSAQDALMGVHSTIAAAFEEFFKRMRYKHECRLLVPKSQIGRIIGKDERTIQRLRTKIGALIEVAPKDVRRPVHPCALEVDHLVTITGNPEAVSRSLFIISAMMYKFPPKEHIPLDTNDSYFISSGHADLLTRRYEELGIEPEDFVGQDMYFESFLKCCESERTSFIDSIVRSRVTVTQDRDKVNVRAIVRCSWLAPPVDFVQLCTDAAYVKATGLGGGGVVLRDHTGHVLGLFSLEFSGLLSVEEAEFRAFQYGLSFVAKYSFRRLVIASDCLKLVQALQGRLSVPEIDGALRELDFASLEDYTVVHMPRDANKAAHILVKCGLDLHGLGALACESRKRYSFRQARQICRKDATNFAHFRVYMALLVNSDQGNNVPPPFTSFDATGLPSELLREVRYLLQGGAKCRTLCRPLFGGLYLFGAHLYCGPLLRRAFRITQVCGEDAVGDDSVHQAGFSASAPIQAQSWLIALQDLDIVTVAKPGSGKALGYLFPGFVHPSRRRNNPQMGPSVLVLSSTRELATQIQDEAVQFGKSSQISCTIGIITGGGYWYSWPTYPVQKTPILSSMKNSCYSPSWDVQVNKQMKTMEQGLPKFLSREKLVYIAMLIKRGFRRA</sequence>
<gene>
    <name evidence="3" type="ORF">RHGRI_009758</name>
</gene>
<evidence type="ECO:0000313" key="3">
    <source>
        <dbReference type="EMBL" id="KAG5551440.1"/>
    </source>
</evidence>
<dbReference type="InterPro" id="IPR036612">
    <property type="entry name" value="KH_dom_type_1_sf"/>
</dbReference>
<evidence type="ECO:0000313" key="4">
    <source>
        <dbReference type="Proteomes" id="UP000823749"/>
    </source>
</evidence>
<feature type="domain" description="K Homology" evidence="2">
    <location>
        <begin position="79"/>
        <end position="157"/>
    </location>
</feature>
<dbReference type="GO" id="GO:0003723">
    <property type="term" value="F:RNA binding"/>
    <property type="evidence" value="ECO:0007669"/>
    <property type="project" value="UniProtKB-UniRule"/>
</dbReference>
<dbReference type="SUPFAM" id="SSF54791">
    <property type="entry name" value="Eukaryotic type KH-domain (KH-domain type I)"/>
    <property type="match status" value="1"/>
</dbReference>
<keyword evidence="1" id="KW-0694">RNA-binding</keyword>
<dbReference type="GO" id="GO:0005524">
    <property type="term" value="F:ATP binding"/>
    <property type="evidence" value="ECO:0007669"/>
    <property type="project" value="InterPro"/>
</dbReference>
<proteinExistence type="predicted"/>
<dbReference type="InterPro" id="IPR044730">
    <property type="entry name" value="RNase_H-like_dom_plant"/>
</dbReference>
<dbReference type="InterPro" id="IPR004087">
    <property type="entry name" value="KH_dom"/>
</dbReference>
<organism evidence="3 4">
    <name type="scientific">Rhododendron griersonianum</name>
    <dbReference type="NCBI Taxonomy" id="479676"/>
    <lineage>
        <taxon>Eukaryota</taxon>
        <taxon>Viridiplantae</taxon>
        <taxon>Streptophyta</taxon>
        <taxon>Embryophyta</taxon>
        <taxon>Tracheophyta</taxon>
        <taxon>Spermatophyta</taxon>
        <taxon>Magnoliopsida</taxon>
        <taxon>eudicotyledons</taxon>
        <taxon>Gunneridae</taxon>
        <taxon>Pentapetalae</taxon>
        <taxon>asterids</taxon>
        <taxon>Ericales</taxon>
        <taxon>Ericaceae</taxon>
        <taxon>Ericoideae</taxon>
        <taxon>Rhodoreae</taxon>
        <taxon>Rhododendron</taxon>
    </lineage>
</organism>
<dbReference type="InterPro" id="IPR011545">
    <property type="entry name" value="DEAD/DEAH_box_helicase_dom"/>
</dbReference>
<protein>
    <recommendedName>
        <fullName evidence="2">K Homology domain-containing protein</fullName>
    </recommendedName>
</protein>
<dbReference type="Gene3D" id="3.30.310.210">
    <property type="match status" value="1"/>
</dbReference>
<dbReference type="Proteomes" id="UP000823749">
    <property type="component" value="Chromosome 4"/>
</dbReference>
<dbReference type="GO" id="GO:0004523">
    <property type="term" value="F:RNA-DNA hybrid ribonuclease activity"/>
    <property type="evidence" value="ECO:0007669"/>
    <property type="project" value="InterPro"/>
</dbReference>
<dbReference type="InterPro" id="IPR052929">
    <property type="entry name" value="RNase_H-like_EbsB-rel"/>
</dbReference>
<comment type="caution">
    <text evidence="3">The sequence shown here is derived from an EMBL/GenBank/DDBJ whole genome shotgun (WGS) entry which is preliminary data.</text>
</comment>
<dbReference type="InterPro" id="IPR036397">
    <property type="entry name" value="RNaseH_sf"/>
</dbReference>
<dbReference type="PANTHER" id="PTHR47074:SF48">
    <property type="entry name" value="POLYNUCLEOTIDYL TRANSFERASE, RIBONUCLEASE H-LIKE SUPERFAMILY PROTEIN"/>
    <property type="match status" value="1"/>
</dbReference>
<dbReference type="Gene3D" id="3.40.50.300">
    <property type="entry name" value="P-loop containing nucleotide triphosphate hydrolases"/>
    <property type="match status" value="1"/>
</dbReference>
<dbReference type="InterPro" id="IPR004088">
    <property type="entry name" value="KH_dom_type_1"/>
</dbReference>
<evidence type="ECO:0000256" key="1">
    <source>
        <dbReference type="PROSITE-ProRule" id="PRU00117"/>
    </source>
</evidence>
<dbReference type="SUPFAM" id="SSF52540">
    <property type="entry name" value="P-loop containing nucleoside triphosphate hydrolases"/>
    <property type="match status" value="1"/>
</dbReference>
<dbReference type="Pfam" id="PF00013">
    <property type="entry name" value="KH_1"/>
    <property type="match status" value="1"/>
</dbReference>
<accession>A0AAV6KFX7</accession>
<dbReference type="Gene3D" id="3.30.420.10">
    <property type="entry name" value="Ribonuclease H-like superfamily/Ribonuclease H"/>
    <property type="match status" value="1"/>
</dbReference>
<dbReference type="CDD" id="cd06222">
    <property type="entry name" value="RNase_H_like"/>
    <property type="match status" value="1"/>
</dbReference>
<dbReference type="InterPro" id="IPR012337">
    <property type="entry name" value="RNaseH-like_sf"/>
</dbReference>
<evidence type="ECO:0000259" key="2">
    <source>
        <dbReference type="SMART" id="SM00322"/>
    </source>
</evidence>
<name>A0AAV6KFX7_9ERIC</name>
<reference evidence="3" key="1">
    <citation type="submission" date="2020-08" db="EMBL/GenBank/DDBJ databases">
        <title>Plant Genome Project.</title>
        <authorList>
            <person name="Zhang R.-G."/>
        </authorList>
    </citation>
    <scope>NUCLEOTIDE SEQUENCE</scope>
    <source>
        <strain evidence="3">WSP0</strain>
        <tissue evidence="3">Leaf</tissue>
    </source>
</reference>
<dbReference type="InterPro" id="IPR027417">
    <property type="entry name" value="P-loop_NTPase"/>
</dbReference>
<dbReference type="Pfam" id="PF00270">
    <property type="entry name" value="DEAD"/>
    <property type="match status" value="1"/>
</dbReference>
<dbReference type="SMART" id="SM00322">
    <property type="entry name" value="KH"/>
    <property type="match status" value="1"/>
</dbReference>
<keyword evidence="4" id="KW-1185">Reference proteome</keyword>
<dbReference type="PROSITE" id="PS50084">
    <property type="entry name" value="KH_TYPE_1"/>
    <property type="match status" value="1"/>
</dbReference>
<dbReference type="AlphaFoldDB" id="A0AAV6KFX7"/>
<dbReference type="SUPFAM" id="SSF53098">
    <property type="entry name" value="Ribonuclease H-like"/>
    <property type="match status" value="1"/>
</dbReference>
<dbReference type="PANTHER" id="PTHR47074">
    <property type="entry name" value="BNAC02G40300D PROTEIN"/>
    <property type="match status" value="1"/>
</dbReference>
<dbReference type="Pfam" id="PF13456">
    <property type="entry name" value="RVT_3"/>
    <property type="match status" value="1"/>
</dbReference>
<dbReference type="InterPro" id="IPR002156">
    <property type="entry name" value="RNaseH_domain"/>
</dbReference>